<reference evidence="4" key="2">
    <citation type="submission" date="2014-05" db="EMBL/GenBank/DDBJ databases">
        <title>Draft genome sequence of Virgibacillus massiliensis Vm-5.</title>
        <authorList>
            <person name="Khelaifia S."/>
            <person name="Croce O."/>
            <person name="Lagier J.C."/>
            <person name="Raoult D."/>
        </authorList>
    </citation>
    <scope>NUCLEOTIDE SEQUENCE [LARGE SCALE GENOMIC DNA]</scope>
    <source>
        <strain evidence="4">Vm-5</strain>
    </source>
</reference>
<organism evidence="3 4">
    <name type="scientific">Virgibacillus massiliensis</name>
    <dbReference type="NCBI Taxonomy" id="1462526"/>
    <lineage>
        <taxon>Bacteria</taxon>
        <taxon>Bacillati</taxon>
        <taxon>Bacillota</taxon>
        <taxon>Bacilli</taxon>
        <taxon>Bacillales</taxon>
        <taxon>Bacillaceae</taxon>
        <taxon>Virgibacillus</taxon>
    </lineage>
</organism>
<feature type="domain" description="HTH cro/C1-type" evidence="2">
    <location>
        <begin position="11"/>
        <end position="65"/>
    </location>
</feature>
<evidence type="ECO:0000256" key="1">
    <source>
        <dbReference type="ARBA" id="ARBA00023125"/>
    </source>
</evidence>
<dbReference type="Proteomes" id="UP000028875">
    <property type="component" value="Unassembled WGS sequence"/>
</dbReference>
<dbReference type="GO" id="GO:0003677">
    <property type="term" value="F:DNA binding"/>
    <property type="evidence" value="ECO:0007669"/>
    <property type="project" value="UniProtKB-KW"/>
</dbReference>
<reference evidence="3 4" key="1">
    <citation type="submission" date="2014-03" db="EMBL/GenBank/DDBJ databases">
        <authorList>
            <person name="Urmite Genomes U."/>
        </authorList>
    </citation>
    <scope>NUCLEOTIDE SEQUENCE [LARGE SCALE GENOMIC DNA]</scope>
    <source>
        <strain evidence="3 4">Vm-5</strain>
    </source>
</reference>
<evidence type="ECO:0000259" key="2">
    <source>
        <dbReference type="PROSITE" id="PS50943"/>
    </source>
</evidence>
<dbReference type="EMBL" id="CCDP010000001">
    <property type="protein sequence ID" value="CDQ39496.1"/>
    <property type="molecule type" value="Genomic_DNA"/>
</dbReference>
<dbReference type="Pfam" id="PF01381">
    <property type="entry name" value="HTH_3"/>
    <property type="match status" value="1"/>
</dbReference>
<dbReference type="CDD" id="cd00093">
    <property type="entry name" value="HTH_XRE"/>
    <property type="match status" value="1"/>
</dbReference>
<comment type="caution">
    <text evidence="3">The sequence shown here is derived from an EMBL/GenBank/DDBJ whole genome shotgun (WGS) entry which is preliminary data.</text>
</comment>
<dbReference type="OrthoDB" id="2081653at2"/>
<dbReference type="AlphaFoldDB" id="A0A024QC55"/>
<dbReference type="RefSeq" id="WP_038243497.1">
    <property type="nucleotide sequence ID" value="NZ_BNER01000002.1"/>
</dbReference>
<sequence>MELDKEIGEKLKKIRKEKTGMSTREAGRRIGVSNSYVSRIENGRIPSLSTLQKLCDLYGISLQSLFGKEVETPKELEGKVKWIAFGEEMEEDELTPEDIKSILKFLDKRSKKD</sequence>
<evidence type="ECO:0000313" key="4">
    <source>
        <dbReference type="Proteomes" id="UP000028875"/>
    </source>
</evidence>
<protein>
    <submittedName>
        <fullName evidence="3">HTH-type transcriptional regulator PuuR</fullName>
    </submittedName>
</protein>
<keyword evidence="1" id="KW-0238">DNA-binding</keyword>
<dbReference type="PROSITE" id="PS50943">
    <property type="entry name" value="HTH_CROC1"/>
    <property type="match status" value="1"/>
</dbReference>
<proteinExistence type="predicted"/>
<evidence type="ECO:0000313" key="3">
    <source>
        <dbReference type="EMBL" id="CDQ39496.1"/>
    </source>
</evidence>
<dbReference type="SUPFAM" id="SSF47413">
    <property type="entry name" value="lambda repressor-like DNA-binding domains"/>
    <property type="match status" value="1"/>
</dbReference>
<dbReference type="PANTHER" id="PTHR46558">
    <property type="entry name" value="TRACRIPTIONAL REGULATORY PROTEIN-RELATED-RELATED"/>
    <property type="match status" value="1"/>
</dbReference>
<dbReference type="InterPro" id="IPR001387">
    <property type="entry name" value="Cro/C1-type_HTH"/>
</dbReference>
<name>A0A024QC55_9BACI</name>
<dbReference type="PANTHER" id="PTHR46558:SF4">
    <property type="entry name" value="DNA-BIDING PHAGE PROTEIN"/>
    <property type="match status" value="1"/>
</dbReference>
<accession>A0A024QC55</accession>
<dbReference type="Gene3D" id="1.10.260.40">
    <property type="entry name" value="lambda repressor-like DNA-binding domains"/>
    <property type="match status" value="1"/>
</dbReference>
<keyword evidence="4" id="KW-1185">Reference proteome</keyword>
<dbReference type="InterPro" id="IPR010982">
    <property type="entry name" value="Lambda_DNA-bd_dom_sf"/>
</dbReference>
<dbReference type="STRING" id="1462526.BN990_01801"/>
<gene>
    <name evidence="3" type="primary">puuR_2</name>
    <name evidence="3" type="ORF">BN990_01801</name>
</gene>
<dbReference type="SMART" id="SM00530">
    <property type="entry name" value="HTH_XRE"/>
    <property type="match status" value="1"/>
</dbReference>